<reference evidence="14 15" key="1">
    <citation type="journal article" date="2024" name="Nat. Commun.">
        <title>Phylogenomics reveals the evolutionary origins of lichenization in chlorophyte algae.</title>
        <authorList>
            <person name="Puginier C."/>
            <person name="Libourel C."/>
            <person name="Otte J."/>
            <person name="Skaloud P."/>
            <person name="Haon M."/>
            <person name="Grisel S."/>
            <person name="Petersen M."/>
            <person name="Berrin J.G."/>
            <person name="Delaux P.M."/>
            <person name="Dal Grande F."/>
            <person name="Keller J."/>
        </authorList>
    </citation>
    <scope>NUCLEOTIDE SEQUENCE [LARGE SCALE GENOMIC DNA]</scope>
    <source>
        <strain evidence="14 15">SAG 2036</strain>
    </source>
</reference>
<name>A0AAW1PK97_9CHLO</name>
<dbReference type="PROSITE" id="PS50920">
    <property type="entry name" value="SOLCAR"/>
    <property type="match status" value="3"/>
</dbReference>
<comment type="subcellular location">
    <subcellularLocation>
        <location evidence="1">Mitochondrion inner membrane</location>
        <topology evidence="1">Multi-pass membrane protein</topology>
    </subcellularLocation>
</comment>
<dbReference type="Gene3D" id="1.50.40.10">
    <property type="entry name" value="Mitochondrial carrier domain"/>
    <property type="match status" value="2"/>
</dbReference>
<dbReference type="InterPro" id="IPR018108">
    <property type="entry name" value="MCP_transmembrane"/>
</dbReference>
<feature type="region of interest" description="Disordered" evidence="12">
    <location>
        <begin position="1"/>
        <end position="24"/>
    </location>
</feature>
<feature type="repeat" description="Solcar" evidence="10">
    <location>
        <begin position="161"/>
        <end position="254"/>
    </location>
</feature>
<feature type="transmembrane region" description="Helical" evidence="13">
    <location>
        <begin position="133"/>
        <end position="152"/>
    </location>
</feature>
<evidence type="ECO:0000256" key="5">
    <source>
        <dbReference type="ARBA" id="ARBA00022737"/>
    </source>
</evidence>
<keyword evidence="8" id="KW-0496">Mitochondrion</keyword>
<proteinExistence type="inferred from homology"/>
<comment type="caution">
    <text evidence="14">The sequence shown here is derived from an EMBL/GenBank/DDBJ whole genome shotgun (WGS) entry which is preliminary data.</text>
</comment>
<evidence type="ECO:0000313" key="14">
    <source>
        <dbReference type="EMBL" id="KAK9808452.1"/>
    </source>
</evidence>
<evidence type="ECO:0000256" key="4">
    <source>
        <dbReference type="ARBA" id="ARBA00022692"/>
    </source>
</evidence>
<dbReference type="InterPro" id="IPR045315">
    <property type="entry name" value="Mtm1-like"/>
</dbReference>
<dbReference type="InterPro" id="IPR023395">
    <property type="entry name" value="MCP_dom_sf"/>
</dbReference>
<evidence type="ECO:0000256" key="6">
    <source>
        <dbReference type="ARBA" id="ARBA00022792"/>
    </source>
</evidence>
<dbReference type="PANTHER" id="PTHR45760">
    <property type="entry name" value="FI19922P1-RELATED"/>
    <property type="match status" value="1"/>
</dbReference>
<feature type="repeat" description="Solcar" evidence="10">
    <location>
        <begin position="32"/>
        <end position="155"/>
    </location>
</feature>
<dbReference type="SUPFAM" id="SSF103506">
    <property type="entry name" value="Mitochondrial carrier"/>
    <property type="match status" value="1"/>
</dbReference>
<evidence type="ECO:0000313" key="15">
    <source>
        <dbReference type="Proteomes" id="UP001465755"/>
    </source>
</evidence>
<feature type="compositionally biased region" description="Low complexity" evidence="12">
    <location>
        <begin position="292"/>
        <end position="304"/>
    </location>
</feature>
<evidence type="ECO:0000256" key="12">
    <source>
        <dbReference type="SAM" id="MobiDB-lite"/>
    </source>
</evidence>
<dbReference type="EMBL" id="JALJOQ010000023">
    <property type="protein sequence ID" value="KAK9808452.1"/>
    <property type="molecule type" value="Genomic_DNA"/>
</dbReference>
<keyword evidence="9 10" id="KW-0472">Membrane</keyword>
<accession>A0AAW1PK97</accession>
<evidence type="ECO:0000256" key="2">
    <source>
        <dbReference type="ARBA" id="ARBA00006375"/>
    </source>
</evidence>
<feature type="repeat" description="Solcar" evidence="10">
    <location>
        <begin position="380"/>
        <end position="465"/>
    </location>
</feature>
<comment type="similarity">
    <text evidence="2 11">Belongs to the mitochondrial carrier (TC 2.A.29) family.</text>
</comment>
<keyword evidence="4 10" id="KW-0812">Transmembrane</keyword>
<keyword evidence="15" id="KW-1185">Reference proteome</keyword>
<evidence type="ECO:0000256" key="3">
    <source>
        <dbReference type="ARBA" id="ARBA00022448"/>
    </source>
</evidence>
<evidence type="ECO:0000256" key="13">
    <source>
        <dbReference type="SAM" id="Phobius"/>
    </source>
</evidence>
<evidence type="ECO:0000256" key="7">
    <source>
        <dbReference type="ARBA" id="ARBA00022989"/>
    </source>
</evidence>
<dbReference type="GO" id="GO:0005743">
    <property type="term" value="C:mitochondrial inner membrane"/>
    <property type="evidence" value="ECO:0007669"/>
    <property type="project" value="UniProtKB-SubCell"/>
</dbReference>
<dbReference type="Proteomes" id="UP001465755">
    <property type="component" value="Unassembled WGS sequence"/>
</dbReference>
<dbReference type="PANTHER" id="PTHR45760:SF2">
    <property type="entry name" value="FI19922P1-RELATED"/>
    <property type="match status" value="1"/>
</dbReference>
<evidence type="ECO:0000256" key="10">
    <source>
        <dbReference type="PROSITE-ProRule" id="PRU00282"/>
    </source>
</evidence>
<evidence type="ECO:0000256" key="1">
    <source>
        <dbReference type="ARBA" id="ARBA00004448"/>
    </source>
</evidence>
<keyword evidence="6" id="KW-0999">Mitochondrion inner membrane</keyword>
<dbReference type="AlphaFoldDB" id="A0AAW1PK97"/>
<feature type="region of interest" description="Disordered" evidence="12">
    <location>
        <begin position="343"/>
        <end position="377"/>
    </location>
</feature>
<feature type="compositionally biased region" description="Polar residues" evidence="12">
    <location>
        <begin position="1"/>
        <end position="15"/>
    </location>
</feature>
<evidence type="ECO:0008006" key="16">
    <source>
        <dbReference type="Google" id="ProtNLM"/>
    </source>
</evidence>
<keyword evidence="7 13" id="KW-1133">Transmembrane helix</keyword>
<organism evidence="14 15">
    <name type="scientific">Symbiochloris irregularis</name>
    <dbReference type="NCBI Taxonomy" id="706552"/>
    <lineage>
        <taxon>Eukaryota</taxon>
        <taxon>Viridiplantae</taxon>
        <taxon>Chlorophyta</taxon>
        <taxon>core chlorophytes</taxon>
        <taxon>Trebouxiophyceae</taxon>
        <taxon>Trebouxiales</taxon>
        <taxon>Trebouxiaceae</taxon>
        <taxon>Symbiochloris</taxon>
    </lineage>
</organism>
<keyword evidence="3 11" id="KW-0813">Transport</keyword>
<evidence type="ECO:0000256" key="9">
    <source>
        <dbReference type="ARBA" id="ARBA00023136"/>
    </source>
</evidence>
<dbReference type="GO" id="GO:1990542">
    <property type="term" value="P:mitochondrial transmembrane transport"/>
    <property type="evidence" value="ECO:0007669"/>
    <property type="project" value="InterPro"/>
</dbReference>
<evidence type="ECO:0000256" key="11">
    <source>
        <dbReference type="RuleBase" id="RU000488"/>
    </source>
</evidence>
<dbReference type="Pfam" id="PF00153">
    <property type="entry name" value="Mito_carr"/>
    <property type="match status" value="4"/>
</dbReference>
<protein>
    <recommendedName>
        <fullName evidence="16">Mitochondrial carrier</fullName>
    </recommendedName>
</protein>
<feature type="compositionally biased region" description="Basic and acidic residues" evidence="12">
    <location>
        <begin position="310"/>
        <end position="320"/>
    </location>
</feature>
<sequence>MASVSENNQSVSHGSSGVAPAQDRAVKNSEGLELWQRVLAASGAGVVSAVIVNPLDLVKTRMQAALMPRQSTQPASFGAFSTKGLTPWFERGEPAAYMHTPAPAKAPCRSSVKKLTKIARGEGVSALWQGTNIGLLLAVPLVAIYLPLYDIFSKKMEPMHLGLMTPLAAGAGARTVAAMCTSPLELLKTRMQAASQHAESSPLKAALQQLGNESRGAGWSSGVRSIWRGVGATLAKDIPFASLYWVLLEPTRTVIVPAAFSAASTLSQRFNETFEGAAETVAEETAEHPPKAKAALAPEPAAGPMVDAPPPRDEHGHDAQQTDASGASTGTHAVQYVLNTAHAHEDTTGTTPRVPAPRMVSSAERATHGLGPEPQPSPASIAAVNALSGALAAGLGGFLTTPLDVVKTQAQTASSGASVSTRSTLSSMWKQGGTRALFTGAAPRVVRTSIAYAVLMSSYELCKAAYASE</sequence>
<gene>
    <name evidence="14" type="ORF">WJX73_007173</name>
</gene>
<keyword evidence="5" id="KW-0677">Repeat</keyword>
<feature type="region of interest" description="Disordered" evidence="12">
    <location>
        <begin position="278"/>
        <end position="327"/>
    </location>
</feature>
<evidence type="ECO:0000256" key="8">
    <source>
        <dbReference type="ARBA" id="ARBA00023128"/>
    </source>
</evidence>